<dbReference type="Proteomes" id="UP000183997">
    <property type="component" value="Unassembled WGS sequence"/>
</dbReference>
<evidence type="ECO:0000313" key="7">
    <source>
        <dbReference type="EMBL" id="SHK50070.1"/>
    </source>
</evidence>
<feature type="transmembrane region" description="Helical" evidence="6">
    <location>
        <begin position="349"/>
        <end position="370"/>
    </location>
</feature>
<feature type="transmembrane region" description="Helical" evidence="6">
    <location>
        <begin position="152"/>
        <end position="170"/>
    </location>
</feature>
<evidence type="ECO:0000256" key="5">
    <source>
        <dbReference type="ARBA" id="ARBA00023136"/>
    </source>
</evidence>
<dbReference type="PIRSF" id="PIRSF006060">
    <property type="entry name" value="AA_transporter"/>
    <property type="match status" value="1"/>
</dbReference>
<reference evidence="8" key="1">
    <citation type="submission" date="2016-11" db="EMBL/GenBank/DDBJ databases">
        <authorList>
            <person name="Varghese N."/>
            <person name="Submissions S."/>
        </authorList>
    </citation>
    <scope>NUCLEOTIDE SEQUENCE [LARGE SCALE GENOMIC DNA]</scope>
    <source>
        <strain evidence="8">DSM 10349</strain>
    </source>
</reference>
<dbReference type="PANTHER" id="PTHR43243:SF4">
    <property type="entry name" value="CATIONIC AMINO ACID TRANSPORTER 4"/>
    <property type="match status" value="1"/>
</dbReference>
<feature type="transmembrane region" description="Helical" evidence="6">
    <location>
        <begin position="431"/>
        <end position="449"/>
    </location>
</feature>
<accession>A0A1M6SZI3</accession>
<name>A0A1M6SZI3_9FIRM</name>
<dbReference type="Gene3D" id="1.20.1740.10">
    <property type="entry name" value="Amino acid/polyamine transporter I"/>
    <property type="match status" value="1"/>
</dbReference>
<dbReference type="EMBL" id="FRAR01000015">
    <property type="protein sequence ID" value="SHK50070.1"/>
    <property type="molecule type" value="Genomic_DNA"/>
</dbReference>
<feature type="transmembrane region" description="Helical" evidence="6">
    <location>
        <begin position="376"/>
        <end position="394"/>
    </location>
</feature>
<feature type="transmembrane region" description="Helical" evidence="6">
    <location>
        <begin position="406"/>
        <end position="425"/>
    </location>
</feature>
<dbReference type="GO" id="GO:0015171">
    <property type="term" value="F:amino acid transmembrane transporter activity"/>
    <property type="evidence" value="ECO:0007669"/>
    <property type="project" value="TreeGrafter"/>
</dbReference>
<evidence type="ECO:0000256" key="1">
    <source>
        <dbReference type="ARBA" id="ARBA00004141"/>
    </source>
</evidence>
<dbReference type="InterPro" id="IPR002293">
    <property type="entry name" value="AA/rel_permease1"/>
</dbReference>
<evidence type="ECO:0000256" key="4">
    <source>
        <dbReference type="ARBA" id="ARBA00022989"/>
    </source>
</evidence>
<keyword evidence="4 6" id="KW-1133">Transmembrane helix</keyword>
<gene>
    <name evidence="7" type="ORF">SAMN02745123_02074</name>
</gene>
<evidence type="ECO:0000256" key="3">
    <source>
        <dbReference type="ARBA" id="ARBA00022692"/>
    </source>
</evidence>
<dbReference type="Pfam" id="PF13520">
    <property type="entry name" value="AA_permease_2"/>
    <property type="match status" value="1"/>
</dbReference>
<keyword evidence="8" id="KW-1185">Reference proteome</keyword>
<protein>
    <submittedName>
        <fullName evidence="7">Basic amino acid/polyamine antiporter, APA family</fullName>
    </submittedName>
</protein>
<feature type="transmembrane region" description="Helical" evidence="6">
    <location>
        <begin position="210"/>
        <end position="230"/>
    </location>
</feature>
<dbReference type="PANTHER" id="PTHR43243">
    <property type="entry name" value="INNER MEMBRANE TRANSPORTER YGJI-RELATED"/>
    <property type="match status" value="1"/>
</dbReference>
<evidence type="ECO:0000256" key="6">
    <source>
        <dbReference type="SAM" id="Phobius"/>
    </source>
</evidence>
<evidence type="ECO:0000313" key="8">
    <source>
        <dbReference type="Proteomes" id="UP000183997"/>
    </source>
</evidence>
<dbReference type="GO" id="GO:0016020">
    <property type="term" value="C:membrane"/>
    <property type="evidence" value="ECO:0007669"/>
    <property type="project" value="UniProtKB-SubCell"/>
</dbReference>
<evidence type="ECO:0000256" key="2">
    <source>
        <dbReference type="ARBA" id="ARBA00022448"/>
    </source>
</evidence>
<keyword evidence="5 6" id="KW-0472">Membrane</keyword>
<feature type="transmembrane region" description="Helical" evidence="6">
    <location>
        <begin position="58"/>
        <end position="78"/>
    </location>
</feature>
<dbReference type="OrthoDB" id="178667at2"/>
<dbReference type="RefSeq" id="WP_072913938.1">
    <property type="nucleotide sequence ID" value="NZ_FRAR01000015.1"/>
</dbReference>
<proteinExistence type="predicted"/>
<feature type="transmembrane region" description="Helical" evidence="6">
    <location>
        <begin position="90"/>
        <end position="112"/>
    </location>
</feature>
<feature type="transmembrane region" description="Helical" evidence="6">
    <location>
        <begin position="251"/>
        <end position="273"/>
    </location>
</feature>
<feature type="transmembrane region" description="Helical" evidence="6">
    <location>
        <begin position="293"/>
        <end position="320"/>
    </location>
</feature>
<feature type="transmembrane region" description="Helical" evidence="6">
    <location>
        <begin position="21"/>
        <end position="46"/>
    </location>
</feature>
<keyword evidence="2" id="KW-0813">Transport</keyword>
<keyword evidence="3 6" id="KW-0812">Transmembrane</keyword>
<feature type="transmembrane region" description="Helical" evidence="6">
    <location>
        <begin position="182"/>
        <end position="198"/>
    </location>
</feature>
<dbReference type="STRING" id="1121421.SAMN02745123_02074"/>
<comment type="subcellular location">
    <subcellularLocation>
        <location evidence="1">Membrane</location>
        <topology evidence="1">Multi-pass membrane protein</topology>
    </subcellularLocation>
</comment>
<dbReference type="AlphaFoldDB" id="A0A1M6SZI3"/>
<sequence>MNIFRTKSIDLMLQETKKHSLVKSLGALDILLIGIGVIIGTGIFVLTGVAAAKYAGPGLMLSFVLAGLTVAFVSLAYSELASMVPIAGSAYTYTYTSVGEFVAWLVGCGLVLEYTVGASAVAGGWSAYLTGILKSAGIHLPKALTAVPADGGIINLPAVAITLFLTFLLVRGVKESAKLNKILVAVKLGAIFLFLLLAGPKVDPTNWTPFLPYGWAGVSAGAAVIFFAYLGIDSIATAAEEAKNPTRDMPIGILGSLVVCTILYIGVTAVMTGTTPYTQLDTAEPVTFVLRNLGYNFGSAIVGTGAIAGLTTVLMVMMYAQSRAFFAMSRDGLIPSKLGKIHPKFGTPYRLSIIVGCAVSIMSGFTPIHVVAEMCSIGTLFAFFMSIIGVMVLRKTKPNMERPFKCPGLFIIGPLALIFCAFVISNLPGQTWINFSIWMTIGIVFYFVYSRKNSALNKSQASSNNG</sequence>
<organism evidence="7 8">
    <name type="scientific">Desulforamulus aeronauticus DSM 10349</name>
    <dbReference type="NCBI Taxonomy" id="1121421"/>
    <lineage>
        <taxon>Bacteria</taxon>
        <taxon>Bacillati</taxon>
        <taxon>Bacillota</taxon>
        <taxon>Clostridia</taxon>
        <taxon>Eubacteriales</taxon>
        <taxon>Peptococcaceae</taxon>
        <taxon>Desulforamulus</taxon>
    </lineage>
</organism>